<dbReference type="Proteomes" id="UP001175228">
    <property type="component" value="Unassembled WGS sequence"/>
</dbReference>
<dbReference type="AlphaFoldDB" id="A0AA39P030"/>
<feature type="region of interest" description="Disordered" evidence="1">
    <location>
        <begin position="111"/>
        <end position="258"/>
    </location>
</feature>
<name>A0AA39P030_9AGAR</name>
<dbReference type="EMBL" id="JAUEPU010000163">
    <property type="protein sequence ID" value="KAK0474709.1"/>
    <property type="molecule type" value="Genomic_DNA"/>
</dbReference>
<organism evidence="2 4">
    <name type="scientific">Armillaria luteobubalina</name>
    <dbReference type="NCBI Taxonomy" id="153913"/>
    <lineage>
        <taxon>Eukaryota</taxon>
        <taxon>Fungi</taxon>
        <taxon>Dikarya</taxon>
        <taxon>Basidiomycota</taxon>
        <taxon>Agaricomycotina</taxon>
        <taxon>Agaricomycetes</taxon>
        <taxon>Agaricomycetidae</taxon>
        <taxon>Agaricales</taxon>
        <taxon>Marasmiineae</taxon>
        <taxon>Physalacriaceae</taxon>
        <taxon>Armillaria</taxon>
    </lineage>
</organism>
<gene>
    <name evidence="3" type="ORF">EDD18DRAFT_1357431</name>
    <name evidence="2" type="ORF">EDD18DRAFT_1367525</name>
</gene>
<evidence type="ECO:0000313" key="3">
    <source>
        <dbReference type="EMBL" id="KAK0493020.1"/>
    </source>
</evidence>
<proteinExistence type="predicted"/>
<feature type="compositionally biased region" description="Low complexity" evidence="1">
    <location>
        <begin position="183"/>
        <end position="199"/>
    </location>
</feature>
<evidence type="ECO:0000313" key="2">
    <source>
        <dbReference type="EMBL" id="KAK0474709.1"/>
    </source>
</evidence>
<dbReference type="EMBL" id="JAUEPU010000027">
    <property type="protein sequence ID" value="KAK0493020.1"/>
    <property type="molecule type" value="Genomic_DNA"/>
</dbReference>
<sequence length="308" mass="34215">MWSISPRAYGHIKDAYKAESVLWQRDRWHPFSGKELHDRLARIEPLMVKFRSSLIHDEPLPVEFRRFLATICRNISELDWSQCSPRWEVWGLSANESIRVIAAYGELSVLPAREDTPPPYASGPEDESDEDVATPPPPKRQKTNAHGKEAQSNQSDSDDASPLIQRHQASSPPTPMPVEEESSPSPRSLRSSPVASSSSNTQSLARGGKSIPRRIIQGKVPMNIRVAVEEESSPSPSSLPSNSVASSSFNTQSQAVGDPRVRRYALGEVLQSLRLELYGDVSPERRADILSAPVYQYPKSSLGKHSRE</sequence>
<comment type="caution">
    <text evidence="2">The sequence shown here is derived from an EMBL/GenBank/DDBJ whole genome shotgun (WGS) entry which is preliminary data.</text>
</comment>
<evidence type="ECO:0000256" key="1">
    <source>
        <dbReference type="SAM" id="MobiDB-lite"/>
    </source>
</evidence>
<accession>A0AA39P030</accession>
<evidence type="ECO:0000313" key="4">
    <source>
        <dbReference type="Proteomes" id="UP001175228"/>
    </source>
</evidence>
<reference evidence="2" key="1">
    <citation type="submission" date="2023-06" db="EMBL/GenBank/DDBJ databases">
        <authorList>
            <consortium name="Lawrence Berkeley National Laboratory"/>
            <person name="Ahrendt S."/>
            <person name="Sahu N."/>
            <person name="Indic B."/>
            <person name="Wong-Bajracharya J."/>
            <person name="Merenyi Z."/>
            <person name="Ke H.-M."/>
            <person name="Monk M."/>
            <person name="Kocsube S."/>
            <person name="Drula E."/>
            <person name="Lipzen A."/>
            <person name="Balint B."/>
            <person name="Henrissat B."/>
            <person name="Andreopoulos B."/>
            <person name="Martin F.M."/>
            <person name="Harder C.B."/>
            <person name="Rigling D."/>
            <person name="Ford K.L."/>
            <person name="Foster G.D."/>
            <person name="Pangilinan J."/>
            <person name="Papanicolaou A."/>
            <person name="Barry K."/>
            <person name="LaButti K."/>
            <person name="Viragh M."/>
            <person name="Koriabine M."/>
            <person name="Yan M."/>
            <person name="Riley R."/>
            <person name="Champramary S."/>
            <person name="Plett K.L."/>
            <person name="Tsai I.J."/>
            <person name="Slot J."/>
            <person name="Sipos G."/>
            <person name="Plett J."/>
            <person name="Nagy L.G."/>
            <person name="Grigoriev I.V."/>
        </authorList>
    </citation>
    <scope>NUCLEOTIDE SEQUENCE</scope>
    <source>
        <strain evidence="2">HWK02</strain>
    </source>
</reference>
<protein>
    <submittedName>
        <fullName evidence="2">Uncharacterized protein</fullName>
    </submittedName>
</protein>
<feature type="compositionally biased region" description="Low complexity" evidence="1">
    <location>
        <begin position="233"/>
        <end position="248"/>
    </location>
</feature>
<keyword evidence="4" id="KW-1185">Reference proteome</keyword>